<protein>
    <submittedName>
        <fullName evidence="5">5-formyltetrahydrofolate cyclo-ligase</fullName>
    </submittedName>
</protein>
<dbReference type="GO" id="GO:0009396">
    <property type="term" value="P:folic acid-containing compound biosynthetic process"/>
    <property type="evidence" value="ECO:0007669"/>
    <property type="project" value="TreeGrafter"/>
</dbReference>
<evidence type="ECO:0000256" key="1">
    <source>
        <dbReference type="ARBA" id="ARBA00010638"/>
    </source>
</evidence>
<sequence length="313" mass="34392">MLFGIELHEGTRVPGGAEILNHRSPLARLCSEGANALSFNHSRLENRRSAQERKIEVKPCPLAEDNGAHLGSPKESEDGSRIMRKSSRRPRIRQAAEASANRDANRGAMDIATQKAIMREHVLKTRRTLPNDARASLSRAACARTLDLLDAHLDFSGERAPLVATYCAMKNELDTTHLIERLYARGAHVAFPCTRGPLRMEFMEVNEATWRAAAIDFLARPGRFFPDQDFPGLTAVDPEALDAIVVPGAAFDESGMRLGLGAGCYDAFLPQVRKGCLVAGIAFDEQLCEQIPADIHDRRMSVVVTPTRTIEPA</sequence>
<dbReference type="InterPro" id="IPR037171">
    <property type="entry name" value="NagB/RpiA_transferase-like"/>
</dbReference>
<dbReference type="GO" id="GO:0035999">
    <property type="term" value="P:tetrahydrofolate interconversion"/>
    <property type="evidence" value="ECO:0007669"/>
    <property type="project" value="TreeGrafter"/>
</dbReference>
<proteinExistence type="inferred from homology"/>
<feature type="compositionally biased region" description="Basic residues" evidence="4">
    <location>
        <begin position="82"/>
        <end position="92"/>
    </location>
</feature>
<dbReference type="PANTHER" id="PTHR23407">
    <property type="entry name" value="ATPASE INHIBITOR/5-FORMYLTETRAHYDROFOLATE CYCLO-LIGASE"/>
    <property type="match status" value="1"/>
</dbReference>
<dbReference type="PANTHER" id="PTHR23407:SF1">
    <property type="entry name" value="5-FORMYLTETRAHYDROFOLATE CYCLO-LIGASE"/>
    <property type="match status" value="1"/>
</dbReference>
<dbReference type="SUPFAM" id="SSF100950">
    <property type="entry name" value="NagB/RpiA/CoA transferase-like"/>
    <property type="match status" value="1"/>
</dbReference>
<comment type="caution">
    <text evidence="5">The sequence shown here is derived from an EMBL/GenBank/DDBJ whole genome shotgun (WGS) entry which is preliminary data.</text>
</comment>
<feature type="compositionally biased region" description="Basic and acidic residues" evidence="4">
    <location>
        <begin position="72"/>
        <end position="81"/>
    </location>
</feature>
<evidence type="ECO:0000313" key="6">
    <source>
        <dbReference type="Proteomes" id="UP000269591"/>
    </source>
</evidence>
<keyword evidence="6" id="KW-1185">Reference proteome</keyword>
<dbReference type="Gene3D" id="3.40.50.10420">
    <property type="entry name" value="NagB/RpiA/CoA transferase-like"/>
    <property type="match status" value="1"/>
</dbReference>
<keyword evidence="5" id="KW-0436">Ligase</keyword>
<evidence type="ECO:0000256" key="3">
    <source>
        <dbReference type="ARBA" id="ARBA00022840"/>
    </source>
</evidence>
<reference evidence="6" key="1">
    <citation type="submission" date="2018-05" db="EMBL/GenBank/DDBJ databases">
        <title>Genome Sequencing of selected type strains of the family Eggerthellaceae.</title>
        <authorList>
            <person name="Danylec N."/>
            <person name="Stoll D.A."/>
            <person name="Doetsch A."/>
            <person name="Huch M."/>
        </authorList>
    </citation>
    <scope>NUCLEOTIDE SEQUENCE [LARGE SCALE GENOMIC DNA]</scope>
    <source>
        <strain evidence="6">DSM 24851</strain>
    </source>
</reference>
<keyword evidence="3" id="KW-0067">ATP-binding</keyword>
<accession>A0A3N0AV45</accession>
<evidence type="ECO:0000256" key="4">
    <source>
        <dbReference type="SAM" id="MobiDB-lite"/>
    </source>
</evidence>
<keyword evidence="2" id="KW-0547">Nucleotide-binding</keyword>
<feature type="compositionally biased region" description="Basic and acidic residues" evidence="4">
    <location>
        <begin position="46"/>
        <end position="57"/>
    </location>
</feature>
<dbReference type="EMBL" id="QIBX01000018">
    <property type="protein sequence ID" value="RNL38444.1"/>
    <property type="molecule type" value="Genomic_DNA"/>
</dbReference>
<dbReference type="GO" id="GO:0030272">
    <property type="term" value="F:5-formyltetrahydrofolate cyclo-ligase activity"/>
    <property type="evidence" value="ECO:0007669"/>
    <property type="project" value="TreeGrafter"/>
</dbReference>
<dbReference type="AlphaFoldDB" id="A0A3N0AV45"/>
<dbReference type="Proteomes" id="UP000269591">
    <property type="component" value="Unassembled WGS sequence"/>
</dbReference>
<name>A0A3N0AV45_9ACTN</name>
<evidence type="ECO:0000256" key="2">
    <source>
        <dbReference type="ARBA" id="ARBA00022741"/>
    </source>
</evidence>
<dbReference type="InterPro" id="IPR002698">
    <property type="entry name" value="FTHF_cligase"/>
</dbReference>
<dbReference type="Pfam" id="PF01812">
    <property type="entry name" value="5-FTHF_cyc-lig"/>
    <property type="match status" value="1"/>
</dbReference>
<dbReference type="GO" id="GO:0005524">
    <property type="term" value="F:ATP binding"/>
    <property type="evidence" value="ECO:0007669"/>
    <property type="project" value="UniProtKB-KW"/>
</dbReference>
<evidence type="ECO:0000313" key="5">
    <source>
        <dbReference type="EMBL" id="RNL38444.1"/>
    </source>
</evidence>
<comment type="similarity">
    <text evidence="1">Belongs to the 5-formyltetrahydrofolate cyclo-ligase family.</text>
</comment>
<organism evidence="5 6">
    <name type="scientific">Slackia equolifaciens</name>
    <dbReference type="NCBI Taxonomy" id="498718"/>
    <lineage>
        <taxon>Bacteria</taxon>
        <taxon>Bacillati</taxon>
        <taxon>Actinomycetota</taxon>
        <taxon>Coriobacteriia</taxon>
        <taxon>Eggerthellales</taxon>
        <taxon>Eggerthellaceae</taxon>
        <taxon>Slackia</taxon>
    </lineage>
</organism>
<feature type="region of interest" description="Disordered" evidence="4">
    <location>
        <begin position="46"/>
        <end position="108"/>
    </location>
</feature>
<dbReference type="NCBIfam" id="TIGR02727">
    <property type="entry name" value="MTHFS_bact"/>
    <property type="match status" value="1"/>
</dbReference>
<gene>
    <name evidence="5" type="ORF">DMP06_09205</name>
</gene>
<dbReference type="InterPro" id="IPR024185">
    <property type="entry name" value="FTHF_cligase-like_sf"/>
</dbReference>